<dbReference type="Gene3D" id="3.10.450.620">
    <property type="entry name" value="JHP933, nucleotidyltransferase-like core domain"/>
    <property type="match status" value="1"/>
</dbReference>
<gene>
    <name evidence="1" type="ORF">D3093_33345</name>
</gene>
<evidence type="ECO:0000313" key="2">
    <source>
        <dbReference type="Proteomes" id="UP000298595"/>
    </source>
</evidence>
<accession>A0A4D8PS45</accession>
<evidence type="ECO:0008006" key="3">
    <source>
        <dbReference type="Google" id="ProtNLM"/>
    </source>
</evidence>
<dbReference type="InterPro" id="IPR014942">
    <property type="entry name" value="AbiEii"/>
</dbReference>
<keyword evidence="1" id="KW-0614">Plasmid</keyword>
<organism evidence="1 2">
    <name type="scientific">Azospirillum argentinense</name>
    <dbReference type="NCBI Taxonomy" id="2970906"/>
    <lineage>
        <taxon>Bacteria</taxon>
        <taxon>Pseudomonadati</taxon>
        <taxon>Pseudomonadota</taxon>
        <taxon>Alphaproteobacteria</taxon>
        <taxon>Rhodospirillales</taxon>
        <taxon>Azospirillaceae</taxon>
        <taxon>Azospirillum</taxon>
    </lineage>
</organism>
<proteinExistence type="predicted"/>
<dbReference type="KEGG" id="aare:D3093_33345"/>
<dbReference type="Proteomes" id="UP000298595">
    <property type="component" value="Plasmid p5"/>
</dbReference>
<protein>
    <recommendedName>
        <fullName evidence="3">Nucleotidyl transferase AbiEii/AbiGii toxin family protein</fullName>
    </recommendedName>
</protein>
<reference evidence="1 2" key="1">
    <citation type="submission" date="2018-09" db="EMBL/GenBank/DDBJ databases">
        <title>Whole genome based analysis of evolution and adaptive divergence in Indian and Brazilian strains of Azospirillum brasilense.</title>
        <authorList>
            <person name="Singh C."/>
            <person name="Tripathi A.K."/>
        </authorList>
    </citation>
    <scope>NUCLEOTIDE SEQUENCE [LARGE SCALE GENOMIC DNA]</scope>
    <source>
        <strain evidence="1 2">MTCC4035</strain>
        <plasmid evidence="1 2">p5</plasmid>
    </source>
</reference>
<dbReference type="Pfam" id="PF08843">
    <property type="entry name" value="AbiEii"/>
    <property type="match status" value="1"/>
</dbReference>
<dbReference type="EMBL" id="CP032326">
    <property type="protein sequence ID" value="QCO00141.1"/>
    <property type="molecule type" value="Genomic_DNA"/>
</dbReference>
<name>A0A4D8PS45_9PROT</name>
<sequence>MHSRKDTTYRPQWLPIGATGWTTSSEDSVTLRIDSLPPETKRLLDTISTYDEISDFVLIGGTALALSWGHRRSEDLDFAIPRMRLPRPICDRILERLETDGWEIEDVGNEMARLYAENDGEDLADTQQDFLCRFGGGIGVKLTFFAEYHPKRHPPYTRDHLHYRQVRIMPPEGIFELKSQVIMRRKTSRDLYDIWAFLERGRSVDEILEEARKEARHCSYETLRSRLLPKNLPLYDPGLKALVDDGPKDFAAVKAALLVHLDRYEQRIAATMLAEDNGGSDNTP</sequence>
<geneLocation type="plasmid" evidence="1 2">
    <name>p5</name>
</geneLocation>
<dbReference type="AlphaFoldDB" id="A0A4D8PS45"/>
<evidence type="ECO:0000313" key="1">
    <source>
        <dbReference type="EMBL" id="QCO00141.1"/>
    </source>
</evidence>